<evidence type="ECO:0000313" key="1">
    <source>
        <dbReference type="EMBL" id="VEN49252.1"/>
    </source>
</evidence>
<protein>
    <submittedName>
        <fullName evidence="1">Uncharacterized protein</fullName>
    </submittedName>
</protein>
<evidence type="ECO:0000313" key="2">
    <source>
        <dbReference type="Proteomes" id="UP000410492"/>
    </source>
</evidence>
<keyword evidence="2" id="KW-1185">Reference proteome</keyword>
<reference evidence="1 2" key="1">
    <citation type="submission" date="2019-01" db="EMBL/GenBank/DDBJ databases">
        <authorList>
            <person name="Sayadi A."/>
        </authorList>
    </citation>
    <scope>NUCLEOTIDE SEQUENCE [LARGE SCALE GENOMIC DNA]</scope>
</reference>
<sequence>MRRWRVCLRRNNNIRRTYKYALRLSTPVHVRRKWRLRVHSNTPFYKSHYRDSAVQRGHMPISIPLRSCRRYV</sequence>
<proteinExistence type="predicted"/>
<accession>A0A653CQ94</accession>
<name>A0A653CQ94_CALMS</name>
<dbReference type="Proteomes" id="UP000410492">
    <property type="component" value="Unassembled WGS sequence"/>
</dbReference>
<dbReference type="EMBL" id="CAACVG010008311">
    <property type="protein sequence ID" value="VEN49252.1"/>
    <property type="molecule type" value="Genomic_DNA"/>
</dbReference>
<dbReference type="AlphaFoldDB" id="A0A653CQ94"/>
<organism evidence="1 2">
    <name type="scientific">Callosobruchus maculatus</name>
    <name type="common">Southern cowpea weevil</name>
    <name type="synonym">Pulse bruchid</name>
    <dbReference type="NCBI Taxonomy" id="64391"/>
    <lineage>
        <taxon>Eukaryota</taxon>
        <taxon>Metazoa</taxon>
        <taxon>Ecdysozoa</taxon>
        <taxon>Arthropoda</taxon>
        <taxon>Hexapoda</taxon>
        <taxon>Insecta</taxon>
        <taxon>Pterygota</taxon>
        <taxon>Neoptera</taxon>
        <taxon>Endopterygota</taxon>
        <taxon>Coleoptera</taxon>
        <taxon>Polyphaga</taxon>
        <taxon>Cucujiformia</taxon>
        <taxon>Chrysomeloidea</taxon>
        <taxon>Chrysomelidae</taxon>
        <taxon>Bruchinae</taxon>
        <taxon>Bruchini</taxon>
        <taxon>Callosobruchus</taxon>
    </lineage>
</organism>
<gene>
    <name evidence="1" type="ORF">CALMAC_LOCUS10422</name>
</gene>